<protein>
    <submittedName>
        <fullName evidence="1">Uncharacterized protein</fullName>
    </submittedName>
</protein>
<proteinExistence type="predicted"/>
<sequence>MSKESAQKHRNNGNGTTNNNNGTAGRRQQRLNLSKAKAKKDIVKTDETGVSAGKCMALCNDDADAHDCT</sequence>
<evidence type="ECO:0000313" key="1">
    <source>
        <dbReference type="EMBL" id="KAI9910964.1"/>
    </source>
</evidence>
<organism evidence="1 2">
    <name type="scientific">Peronosclerospora sorghi</name>
    <dbReference type="NCBI Taxonomy" id="230839"/>
    <lineage>
        <taxon>Eukaryota</taxon>
        <taxon>Sar</taxon>
        <taxon>Stramenopiles</taxon>
        <taxon>Oomycota</taxon>
        <taxon>Peronosporomycetes</taxon>
        <taxon>Peronosporales</taxon>
        <taxon>Peronosporaceae</taxon>
        <taxon>Peronosclerospora</taxon>
    </lineage>
</organism>
<dbReference type="Proteomes" id="UP001163321">
    <property type="component" value="Chromosome 6"/>
</dbReference>
<accession>A0ACC0VWT6</accession>
<evidence type="ECO:0000313" key="2">
    <source>
        <dbReference type="Proteomes" id="UP001163321"/>
    </source>
</evidence>
<keyword evidence="2" id="KW-1185">Reference proteome</keyword>
<gene>
    <name evidence="1" type="ORF">PsorP6_010566</name>
</gene>
<name>A0ACC0VWT6_9STRA</name>
<reference evidence="1 2" key="1">
    <citation type="journal article" date="2022" name="bioRxiv">
        <title>The genome of the oomycete Peronosclerospora sorghi, a cosmopolitan pathogen of maize and sorghum, is inflated with dispersed pseudogenes.</title>
        <authorList>
            <person name="Fletcher K."/>
            <person name="Martin F."/>
            <person name="Isakeit T."/>
            <person name="Cavanaugh K."/>
            <person name="Magill C."/>
            <person name="Michelmore R."/>
        </authorList>
    </citation>
    <scope>NUCLEOTIDE SEQUENCE [LARGE SCALE GENOMIC DNA]</scope>
    <source>
        <strain evidence="1">P6</strain>
    </source>
</reference>
<dbReference type="EMBL" id="CM047585">
    <property type="protein sequence ID" value="KAI9910964.1"/>
    <property type="molecule type" value="Genomic_DNA"/>
</dbReference>
<comment type="caution">
    <text evidence="1">The sequence shown here is derived from an EMBL/GenBank/DDBJ whole genome shotgun (WGS) entry which is preliminary data.</text>
</comment>